<dbReference type="EMBL" id="LAZR01003355">
    <property type="protein sequence ID" value="KKN19220.1"/>
    <property type="molecule type" value="Genomic_DNA"/>
</dbReference>
<protein>
    <submittedName>
        <fullName evidence="1">Uncharacterized protein</fullName>
    </submittedName>
</protein>
<accession>A0A0F9NI90</accession>
<dbReference type="AlphaFoldDB" id="A0A0F9NI90"/>
<reference evidence="1" key="1">
    <citation type="journal article" date="2015" name="Nature">
        <title>Complex archaea that bridge the gap between prokaryotes and eukaryotes.</title>
        <authorList>
            <person name="Spang A."/>
            <person name="Saw J.H."/>
            <person name="Jorgensen S.L."/>
            <person name="Zaremba-Niedzwiedzka K."/>
            <person name="Martijn J."/>
            <person name="Lind A.E."/>
            <person name="van Eijk R."/>
            <person name="Schleper C."/>
            <person name="Guy L."/>
            <person name="Ettema T.J."/>
        </authorList>
    </citation>
    <scope>NUCLEOTIDE SEQUENCE</scope>
</reference>
<name>A0A0F9NI90_9ZZZZ</name>
<comment type="caution">
    <text evidence="1">The sequence shown here is derived from an EMBL/GenBank/DDBJ whole genome shotgun (WGS) entry which is preliminary data.</text>
</comment>
<gene>
    <name evidence="1" type="ORF">LCGC14_0947890</name>
</gene>
<organism evidence="1">
    <name type="scientific">marine sediment metagenome</name>
    <dbReference type="NCBI Taxonomy" id="412755"/>
    <lineage>
        <taxon>unclassified sequences</taxon>
        <taxon>metagenomes</taxon>
        <taxon>ecological metagenomes</taxon>
    </lineage>
</organism>
<sequence length="65" mass="7704">MSQTKKLTKSQKFNVDSFSTKSAKIRYLTNLDWTRSEISKYLNILYQHVRNVQITPVKNPTEQKK</sequence>
<proteinExistence type="predicted"/>
<evidence type="ECO:0000313" key="1">
    <source>
        <dbReference type="EMBL" id="KKN19220.1"/>
    </source>
</evidence>